<name>A0A1X7ST27_AMPQE</name>
<dbReference type="AlphaFoldDB" id="A0A1X7ST27"/>
<proteinExistence type="predicted"/>
<dbReference type="EnsemblMetazoa" id="Aqu2.1.05233_001">
    <property type="protein sequence ID" value="Aqu2.1.05233_001"/>
    <property type="gene ID" value="Aqu2.1.05233"/>
</dbReference>
<sequence length="275" mass="30837">MVMLQLTSQKIKINQNFKGTCNGEVTNYGGTVTCTCKTANIKKNGDGTHKITGYKDVVIKGGVTKSNSQTTIKGETSTEPPQNVTIAIIGGKQPNGNYGGTTIIEGRDITAEGDLIFVNGTIENKEENNQQQQQGEQQQGEQQQGEQQQQRTLIIEGRIKRQQNEENENGEHTCTLTIEGGITSIIGGTTMLTADSAEIKGATVHNEDDAPHYSGKRKRRNKERMEEEQEEEQEQEKKQKEEQEQGKKQKEEQEQGKKQKEQEKQRKKKEMFHSL</sequence>
<feature type="compositionally biased region" description="Basic residues" evidence="1">
    <location>
        <begin position="265"/>
        <end position="275"/>
    </location>
</feature>
<reference evidence="2" key="1">
    <citation type="submission" date="2017-05" db="UniProtKB">
        <authorList>
            <consortium name="EnsemblMetazoa"/>
        </authorList>
    </citation>
    <scope>IDENTIFICATION</scope>
</reference>
<protein>
    <submittedName>
        <fullName evidence="2">Uncharacterized protein</fullName>
    </submittedName>
</protein>
<evidence type="ECO:0000313" key="2">
    <source>
        <dbReference type="EnsemblMetazoa" id="Aqu2.1.05233_001"/>
    </source>
</evidence>
<feature type="region of interest" description="Disordered" evidence="1">
    <location>
        <begin position="126"/>
        <end position="150"/>
    </location>
</feature>
<feature type="region of interest" description="Disordered" evidence="1">
    <location>
        <begin position="202"/>
        <end position="275"/>
    </location>
</feature>
<accession>A0A1X7ST27</accession>
<feature type="compositionally biased region" description="Basic and acidic residues" evidence="1">
    <location>
        <begin position="235"/>
        <end position="264"/>
    </location>
</feature>
<feature type="compositionally biased region" description="Low complexity" evidence="1">
    <location>
        <begin position="130"/>
        <end position="150"/>
    </location>
</feature>
<evidence type="ECO:0000256" key="1">
    <source>
        <dbReference type="SAM" id="MobiDB-lite"/>
    </source>
</evidence>
<organism evidence="2">
    <name type="scientific">Amphimedon queenslandica</name>
    <name type="common">Sponge</name>
    <dbReference type="NCBI Taxonomy" id="400682"/>
    <lineage>
        <taxon>Eukaryota</taxon>
        <taxon>Metazoa</taxon>
        <taxon>Porifera</taxon>
        <taxon>Demospongiae</taxon>
        <taxon>Heteroscleromorpha</taxon>
        <taxon>Haplosclerida</taxon>
        <taxon>Niphatidae</taxon>
        <taxon>Amphimedon</taxon>
    </lineage>
</organism>
<dbReference type="InParanoid" id="A0A1X7ST27"/>